<reference evidence="9" key="1">
    <citation type="journal article" date="2019" name="Int. J. Syst. Evol. Microbiol.">
        <title>The Global Catalogue of Microorganisms (GCM) 10K type strain sequencing project: providing services to taxonomists for standard genome sequencing and annotation.</title>
        <authorList>
            <consortium name="The Broad Institute Genomics Platform"/>
            <consortium name="The Broad Institute Genome Sequencing Center for Infectious Disease"/>
            <person name="Wu L."/>
            <person name="Ma J."/>
        </authorList>
    </citation>
    <scope>NUCLEOTIDE SEQUENCE [LARGE SCALE GENOMIC DNA]</scope>
    <source>
        <strain evidence="9">JCM 32226</strain>
    </source>
</reference>
<keyword evidence="4" id="KW-0574">Periplasm</keyword>
<dbReference type="Gene3D" id="2.50.20.10">
    <property type="entry name" value="Lipoprotein localisation LolA/LolB/LppX"/>
    <property type="match status" value="1"/>
</dbReference>
<comment type="similarity">
    <text evidence="2">Belongs to the RseB family.</text>
</comment>
<dbReference type="Pfam" id="PF17188">
    <property type="entry name" value="MucB_RseB_C"/>
    <property type="match status" value="1"/>
</dbReference>
<accession>A0ABP8QA86</accession>
<dbReference type="InterPro" id="IPR038484">
    <property type="entry name" value="MucB/RseB_C_sf"/>
</dbReference>
<dbReference type="RefSeq" id="WP_345012127.1">
    <property type="nucleotide sequence ID" value="NZ_BAABFC010000012.1"/>
</dbReference>
<dbReference type="CDD" id="cd16327">
    <property type="entry name" value="RseB"/>
    <property type="match status" value="1"/>
</dbReference>
<protein>
    <submittedName>
        <fullName evidence="8">MucB/RseB C-terminal domain-containing protein</fullName>
    </submittedName>
</protein>
<keyword evidence="9" id="KW-1185">Reference proteome</keyword>
<keyword evidence="3 5" id="KW-0732">Signal</keyword>
<feature type="domain" description="MucB/RseB N-terminal" evidence="6">
    <location>
        <begin position="24"/>
        <end position="207"/>
    </location>
</feature>
<evidence type="ECO:0000313" key="8">
    <source>
        <dbReference type="EMBL" id="GAA4498671.1"/>
    </source>
</evidence>
<evidence type="ECO:0000259" key="6">
    <source>
        <dbReference type="Pfam" id="PF03888"/>
    </source>
</evidence>
<proteinExistence type="inferred from homology"/>
<dbReference type="PANTHER" id="PTHR38782">
    <property type="match status" value="1"/>
</dbReference>
<name>A0ABP8QA86_9GAMM</name>
<gene>
    <name evidence="8" type="ORF">GCM10023095_17530</name>
</gene>
<comment type="caution">
    <text evidence="8">The sequence shown here is derived from an EMBL/GenBank/DDBJ whole genome shotgun (WGS) entry which is preliminary data.</text>
</comment>
<dbReference type="EMBL" id="BAABFC010000012">
    <property type="protein sequence ID" value="GAA4498671.1"/>
    <property type="molecule type" value="Genomic_DNA"/>
</dbReference>
<feature type="chain" id="PRO_5045746070" evidence="5">
    <location>
        <begin position="21"/>
        <end position="328"/>
    </location>
</feature>
<dbReference type="InterPro" id="IPR033436">
    <property type="entry name" value="MucB/RseB_C"/>
</dbReference>
<evidence type="ECO:0000256" key="4">
    <source>
        <dbReference type="ARBA" id="ARBA00022764"/>
    </source>
</evidence>
<dbReference type="Pfam" id="PF03888">
    <property type="entry name" value="MucB_RseB"/>
    <property type="match status" value="1"/>
</dbReference>
<dbReference type="PANTHER" id="PTHR38782:SF1">
    <property type="entry name" value="SIGMA-E FACTOR REGULATORY PROTEIN RSEB"/>
    <property type="match status" value="1"/>
</dbReference>
<dbReference type="InterPro" id="IPR005588">
    <property type="entry name" value="MucB_RseB"/>
</dbReference>
<feature type="domain" description="MucB/RseB C-terminal" evidence="7">
    <location>
        <begin position="219"/>
        <end position="315"/>
    </location>
</feature>
<organism evidence="8 9">
    <name type="scientific">Pseudaeromonas paramecii</name>
    <dbReference type="NCBI Taxonomy" id="2138166"/>
    <lineage>
        <taxon>Bacteria</taxon>
        <taxon>Pseudomonadati</taxon>
        <taxon>Pseudomonadota</taxon>
        <taxon>Gammaproteobacteria</taxon>
        <taxon>Aeromonadales</taxon>
        <taxon>Aeromonadaceae</taxon>
        <taxon>Pseudaeromonas</taxon>
    </lineage>
</organism>
<evidence type="ECO:0000256" key="3">
    <source>
        <dbReference type="ARBA" id="ARBA00022729"/>
    </source>
</evidence>
<dbReference type="PIRSF" id="PIRSF005427">
    <property type="entry name" value="RseB"/>
    <property type="match status" value="1"/>
</dbReference>
<feature type="signal peptide" evidence="5">
    <location>
        <begin position="1"/>
        <end position="20"/>
    </location>
</feature>
<dbReference type="Gene3D" id="3.30.200.100">
    <property type="entry name" value="MucB/RseB, C-terminal domain"/>
    <property type="match status" value="1"/>
</dbReference>
<dbReference type="Proteomes" id="UP001501321">
    <property type="component" value="Unassembled WGS sequence"/>
</dbReference>
<evidence type="ECO:0000256" key="2">
    <source>
        <dbReference type="ARBA" id="ARBA00008150"/>
    </source>
</evidence>
<evidence type="ECO:0000313" key="9">
    <source>
        <dbReference type="Proteomes" id="UP001501321"/>
    </source>
</evidence>
<comment type="subcellular location">
    <subcellularLocation>
        <location evidence="1">Periplasm</location>
    </subcellularLocation>
</comment>
<dbReference type="InterPro" id="IPR033434">
    <property type="entry name" value="MucB/RseB_N"/>
</dbReference>
<evidence type="ECO:0000259" key="7">
    <source>
        <dbReference type="Pfam" id="PF17188"/>
    </source>
</evidence>
<evidence type="ECO:0000256" key="5">
    <source>
        <dbReference type="SAM" id="SignalP"/>
    </source>
</evidence>
<evidence type="ECO:0000256" key="1">
    <source>
        <dbReference type="ARBA" id="ARBA00004418"/>
    </source>
</evidence>
<sequence>MRQLAWLFLAALLISFKASADAPSAGALLQQMQRAYHHYNFELSMVKLRQGLLEPMRFSHGQVGDQDISHLILLNGRPSEYLRRGDEYSFFESGSEPYTLKAARLPGLWSALLEMDLERVLQSYEPVVAGRNRIAGLATQVVRLVPKDSNKYGFVLWLEQQSGLLLRMDMIDDQGDLVEQFMGVDLRISEQPSPWLQELAKAKLPPAVALSEAYSAKPNDSGWEFGWLPTGFKVVSSDRHKLAGLEQSVDYVLLSDGLVDVSVYLAPAKPGDVTPNQVLMQGATSLLTFTNPHNVEVTVVGEIPALTARRIAESLHPAAVAAQGAAHD</sequence>